<dbReference type="EMBL" id="JAPQFJ010000015">
    <property type="protein sequence ID" value="MCY6959763.1"/>
    <property type="molecule type" value="Genomic_DNA"/>
</dbReference>
<gene>
    <name evidence="1" type="ORF">OW729_14175</name>
</gene>
<dbReference type="Proteomes" id="UP001144612">
    <property type="component" value="Unassembled WGS sequence"/>
</dbReference>
<comment type="caution">
    <text evidence="1">The sequence shown here is derived from an EMBL/GenBank/DDBJ whole genome shotgun (WGS) entry which is preliminary data.</text>
</comment>
<accession>A0ABT4DDQ1</accession>
<reference evidence="1" key="1">
    <citation type="submission" date="2022-12" db="EMBL/GenBank/DDBJ databases">
        <title>Clostridium sp. nov., isolated from industrial wastewater.</title>
        <authorList>
            <person name="Jiayan W."/>
        </authorList>
    </citation>
    <scope>NUCLEOTIDE SEQUENCE</scope>
    <source>
        <strain evidence="1">ZC22-4</strain>
    </source>
</reference>
<organism evidence="1 2">
    <name type="scientific">Clostridium brassicae</name>
    <dbReference type="NCBI Taxonomy" id="2999072"/>
    <lineage>
        <taxon>Bacteria</taxon>
        <taxon>Bacillati</taxon>
        <taxon>Bacillota</taxon>
        <taxon>Clostridia</taxon>
        <taxon>Eubacteriales</taxon>
        <taxon>Clostridiaceae</taxon>
        <taxon>Clostridium</taxon>
    </lineage>
</organism>
<keyword evidence="2" id="KW-1185">Reference proteome</keyword>
<protein>
    <recommendedName>
        <fullName evidence="3">DUF1450 domain-containing protein</fullName>
    </recommendedName>
</protein>
<evidence type="ECO:0000313" key="1">
    <source>
        <dbReference type="EMBL" id="MCY6959763.1"/>
    </source>
</evidence>
<name>A0ABT4DDQ1_9CLOT</name>
<dbReference type="RefSeq" id="WP_268062197.1">
    <property type="nucleotide sequence ID" value="NZ_JAPQFJ010000015.1"/>
</dbReference>
<sequence length="89" mass="9982">MKVGVKYCGGCNPRYDRTSFIDKLKNEVKFDLDIQGASEDNFYDVVLILCGCTSACVNHDNLKGKYGKIVVVSQDNYNKVLDLLNNVNK</sequence>
<proteinExistence type="predicted"/>
<evidence type="ECO:0008006" key="3">
    <source>
        <dbReference type="Google" id="ProtNLM"/>
    </source>
</evidence>
<evidence type="ECO:0000313" key="2">
    <source>
        <dbReference type="Proteomes" id="UP001144612"/>
    </source>
</evidence>